<reference evidence="2 3" key="1">
    <citation type="submission" date="2024-03" db="EMBL/GenBank/DDBJ databases">
        <title>Novel Streptomyces species of biotechnological and ecological value are a feature of Machair soil.</title>
        <authorList>
            <person name="Prole J.R."/>
            <person name="Goodfellow M."/>
            <person name="Allenby N."/>
            <person name="Ward A.C."/>
        </authorList>
    </citation>
    <scope>NUCLEOTIDE SEQUENCE [LARGE SCALE GENOMIC DNA]</scope>
    <source>
        <strain evidence="2 3">MS1.HAVA.3</strain>
    </source>
</reference>
<evidence type="ECO:0000313" key="3">
    <source>
        <dbReference type="Proteomes" id="UP001382904"/>
    </source>
</evidence>
<dbReference type="Gene3D" id="3.40.50.280">
    <property type="entry name" value="Cobalamin-binding domain"/>
    <property type="match status" value="1"/>
</dbReference>
<evidence type="ECO:0000259" key="1">
    <source>
        <dbReference type="PROSITE" id="PS51332"/>
    </source>
</evidence>
<feature type="domain" description="B12-binding" evidence="1">
    <location>
        <begin position="16"/>
        <end position="154"/>
    </location>
</feature>
<sequence length="169" mass="17697">MEQHAVEQHGKAEPAGLDVVVTTMASDSHTWNLVFLQLLLEELGHRVTNLGACVPDELLVAECRRIEPDLIVLSSVNGHGFHDGLRVIAALRARPELARTPTVIGGKLGIDGSGTPARQRTLLTAGFDGVFEEGGSVLEFQSFVGSLSAGSRALPAGSGALPARSGVLL</sequence>
<keyword evidence="3" id="KW-1185">Reference proteome</keyword>
<dbReference type="Proteomes" id="UP001382904">
    <property type="component" value="Unassembled WGS sequence"/>
</dbReference>
<dbReference type="InterPro" id="IPR036724">
    <property type="entry name" value="Cobalamin-bd_sf"/>
</dbReference>
<dbReference type="SUPFAM" id="SSF52242">
    <property type="entry name" value="Cobalamin (vitamin B12)-binding domain"/>
    <property type="match status" value="1"/>
</dbReference>
<accession>A0ABU8U0P5</accession>
<dbReference type="Pfam" id="PF02310">
    <property type="entry name" value="B12-binding"/>
    <property type="match status" value="1"/>
</dbReference>
<comment type="caution">
    <text evidence="2">The sequence shown here is derived from an EMBL/GenBank/DDBJ whole genome shotgun (WGS) entry which is preliminary data.</text>
</comment>
<name>A0ABU8U0P5_9ACTN</name>
<dbReference type="InterPro" id="IPR006158">
    <property type="entry name" value="Cobalamin-bd"/>
</dbReference>
<evidence type="ECO:0000313" key="2">
    <source>
        <dbReference type="EMBL" id="MEJ8641447.1"/>
    </source>
</evidence>
<proteinExistence type="predicted"/>
<organism evidence="2 3">
    <name type="scientific">Streptomyces caledonius</name>
    <dbReference type="NCBI Taxonomy" id="3134107"/>
    <lineage>
        <taxon>Bacteria</taxon>
        <taxon>Bacillati</taxon>
        <taxon>Actinomycetota</taxon>
        <taxon>Actinomycetes</taxon>
        <taxon>Kitasatosporales</taxon>
        <taxon>Streptomycetaceae</taxon>
        <taxon>Streptomyces</taxon>
    </lineage>
</organism>
<protein>
    <submittedName>
        <fullName evidence="2">Cobalamin B12-binding domain-containing protein</fullName>
    </submittedName>
</protein>
<dbReference type="PROSITE" id="PS51332">
    <property type="entry name" value="B12_BINDING"/>
    <property type="match status" value="1"/>
</dbReference>
<dbReference type="CDD" id="cd02065">
    <property type="entry name" value="B12-binding_like"/>
    <property type="match status" value="1"/>
</dbReference>
<dbReference type="EMBL" id="JBBKAM010000002">
    <property type="protein sequence ID" value="MEJ8641447.1"/>
    <property type="molecule type" value="Genomic_DNA"/>
</dbReference>
<gene>
    <name evidence="2" type="ORF">WKI68_08055</name>
</gene>